<evidence type="ECO:0000256" key="2">
    <source>
        <dbReference type="ARBA" id="ARBA00022801"/>
    </source>
</evidence>
<evidence type="ECO:0000259" key="7">
    <source>
        <dbReference type="Pfam" id="PF17815"/>
    </source>
</evidence>
<organism evidence="8 9">
    <name type="scientific">Anaerohalosphaera lusitana</name>
    <dbReference type="NCBI Taxonomy" id="1936003"/>
    <lineage>
        <taxon>Bacteria</taxon>
        <taxon>Pseudomonadati</taxon>
        <taxon>Planctomycetota</taxon>
        <taxon>Phycisphaerae</taxon>
        <taxon>Sedimentisphaerales</taxon>
        <taxon>Anaerohalosphaeraceae</taxon>
        <taxon>Anaerohalosphaera</taxon>
    </lineage>
</organism>
<feature type="domain" description="PDZ" evidence="6">
    <location>
        <begin position="250"/>
        <end position="340"/>
    </location>
</feature>
<evidence type="ECO:0000256" key="4">
    <source>
        <dbReference type="SAM" id="MobiDB-lite"/>
    </source>
</evidence>
<feature type="domain" description="Protease Do-like PDZ" evidence="7">
    <location>
        <begin position="351"/>
        <end position="491"/>
    </location>
</feature>
<dbReference type="RefSeq" id="WP_146659371.1">
    <property type="nucleotide sequence ID" value="NZ_CP019791.1"/>
</dbReference>
<keyword evidence="9" id="KW-1185">Reference proteome</keyword>
<reference evidence="9" key="1">
    <citation type="submission" date="2017-02" db="EMBL/GenBank/DDBJ databases">
        <title>Comparative genomics and description of representatives of a novel lineage of planctomycetes thriving in anoxic sediments.</title>
        <authorList>
            <person name="Spring S."/>
            <person name="Bunk B."/>
            <person name="Sproer C."/>
        </authorList>
    </citation>
    <scope>NUCLEOTIDE SEQUENCE [LARGE SCALE GENOMIC DNA]</scope>
    <source>
        <strain evidence="9">ST-NAGAB-D1</strain>
    </source>
</reference>
<dbReference type="Pfam" id="PF13365">
    <property type="entry name" value="Trypsin_2"/>
    <property type="match status" value="1"/>
</dbReference>
<dbReference type="AlphaFoldDB" id="A0A1U9NHH9"/>
<keyword evidence="5" id="KW-0732">Signal</keyword>
<dbReference type="KEGG" id="alus:STSP2_00408"/>
<dbReference type="InterPro" id="IPR046449">
    <property type="entry name" value="DEGP_PDZ_sf"/>
</dbReference>
<sequence precursor="true">MKTPTKLLFFALAAILTAAPLLHAAPSIFDTADPKDAVVMIRVVKQDYNYVTPWKQEMMQQGVGTGFVIDGNRILTNAHNVANHRYVQVKKRDQAKRYIAKVAFAGHDCDLAILQIDDPTFYEGITPLPIGDIPAENSTVQTLGFPMGGQHISTTEGVVSRIQMGVYSHSQADQHLQVQTDAAINPGNSGGPVMQDGKVVGVAFQGMTNADNIGYMIPTTVIRHFLADCEDGTYDGFGNLGVSTFTGLHNPAYADYLGIPEGTEGLVVTSVLLNSTAEDILQENDVITKIDDYDIDNDGMIKIHGLTLNMAEAIEQKQIGETIDLTFYRDGEQHTKNVTVGLDEPVIAYSRQFDKAPRYHVFAGLTFVPISRNYLESWGGRWISKVPHTLRYLFIDSRELNDNPDRDDYVVLSQVLTDNVNSYTDDFVDKVIKSINDQPIMSLEDVPTAIAKSGDFLTIKFMGQPTPLILDYPEAAARDSKIRSNYNVTKQSNLEETHEAKS</sequence>
<dbReference type="InterPro" id="IPR001940">
    <property type="entry name" value="Peptidase_S1C"/>
</dbReference>
<gene>
    <name evidence="8" type="primary">htrA</name>
    <name evidence="8" type="ORF">STSP2_00408</name>
</gene>
<evidence type="ECO:0000256" key="3">
    <source>
        <dbReference type="ARBA" id="ARBA00022825"/>
    </source>
</evidence>
<dbReference type="STRING" id="1936003.STSP2_00408"/>
<dbReference type="Proteomes" id="UP000189674">
    <property type="component" value="Chromosome"/>
</dbReference>
<feature type="compositionally biased region" description="Polar residues" evidence="4">
    <location>
        <begin position="483"/>
        <end position="492"/>
    </location>
</feature>
<name>A0A1U9NHH9_9BACT</name>
<dbReference type="GO" id="GO:0006508">
    <property type="term" value="P:proteolysis"/>
    <property type="evidence" value="ECO:0007669"/>
    <property type="project" value="UniProtKB-KW"/>
</dbReference>
<evidence type="ECO:0000256" key="5">
    <source>
        <dbReference type="SAM" id="SignalP"/>
    </source>
</evidence>
<dbReference type="PANTHER" id="PTHR45980:SF9">
    <property type="entry name" value="PROTEASE DO-LIKE 10, MITOCHONDRIAL-RELATED"/>
    <property type="match status" value="1"/>
</dbReference>
<evidence type="ECO:0000259" key="6">
    <source>
        <dbReference type="Pfam" id="PF13180"/>
    </source>
</evidence>
<evidence type="ECO:0000313" key="8">
    <source>
        <dbReference type="EMBL" id="AQT67265.1"/>
    </source>
</evidence>
<feature type="signal peptide" evidence="5">
    <location>
        <begin position="1"/>
        <end position="24"/>
    </location>
</feature>
<dbReference type="InterPro" id="IPR001478">
    <property type="entry name" value="PDZ"/>
</dbReference>
<dbReference type="GO" id="GO:0004252">
    <property type="term" value="F:serine-type endopeptidase activity"/>
    <property type="evidence" value="ECO:0007669"/>
    <property type="project" value="InterPro"/>
</dbReference>
<dbReference type="InterPro" id="IPR009003">
    <property type="entry name" value="Peptidase_S1_PA"/>
</dbReference>
<keyword evidence="3" id="KW-0720">Serine protease</keyword>
<evidence type="ECO:0000256" key="1">
    <source>
        <dbReference type="ARBA" id="ARBA00022670"/>
    </source>
</evidence>
<dbReference type="PRINTS" id="PR00834">
    <property type="entry name" value="PROTEASES2C"/>
</dbReference>
<dbReference type="PANTHER" id="PTHR45980">
    <property type="match status" value="1"/>
</dbReference>
<dbReference type="SUPFAM" id="SSF50494">
    <property type="entry name" value="Trypsin-like serine proteases"/>
    <property type="match status" value="1"/>
</dbReference>
<feature type="compositionally biased region" description="Basic and acidic residues" evidence="4">
    <location>
        <begin position="493"/>
        <end position="502"/>
    </location>
</feature>
<dbReference type="Gene3D" id="3.20.190.20">
    <property type="match status" value="1"/>
</dbReference>
<dbReference type="SUPFAM" id="SSF50156">
    <property type="entry name" value="PDZ domain-like"/>
    <property type="match status" value="1"/>
</dbReference>
<dbReference type="OrthoDB" id="9758917at2"/>
<dbReference type="EMBL" id="CP019791">
    <property type="protein sequence ID" value="AQT67265.1"/>
    <property type="molecule type" value="Genomic_DNA"/>
</dbReference>
<dbReference type="InterPro" id="IPR043504">
    <property type="entry name" value="Peptidase_S1_PA_chymotrypsin"/>
</dbReference>
<dbReference type="Pfam" id="PF17815">
    <property type="entry name" value="PDZ_3"/>
    <property type="match status" value="1"/>
</dbReference>
<dbReference type="Gene3D" id="2.40.10.10">
    <property type="entry name" value="Trypsin-like serine proteases"/>
    <property type="match status" value="2"/>
</dbReference>
<dbReference type="InterPro" id="IPR041517">
    <property type="entry name" value="DEGP_PDZ"/>
</dbReference>
<evidence type="ECO:0000313" key="9">
    <source>
        <dbReference type="Proteomes" id="UP000189674"/>
    </source>
</evidence>
<keyword evidence="2" id="KW-0378">Hydrolase</keyword>
<dbReference type="InterPro" id="IPR036034">
    <property type="entry name" value="PDZ_sf"/>
</dbReference>
<accession>A0A1U9NHH9</accession>
<keyword evidence="1 8" id="KW-0645">Protease</keyword>
<protein>
    <submittedName>
        <fullName evidence="8">Putative serine protease HtrA</fullName>
    </submittedName>
</protein>
<dbReference type="Pfam" id="PF13180">
    <property type="entry name" value="PDZ_2"/>
    <property type="match status" value="1"/>
</dbReference>
<dbReference type="Gene3D" id="2.30.42.10">
    <property type="match status" value="1"/>
</dbReference>
<feature type="region of interest" description="Disordered" evidence="4">
    <location>
        <begin position="483"/>
        <end position="502"/>
    </location>
</feature>
<proteinExistence type="predicted"/>
<feature type="chain" id="PRO_5012120692" evidence="5">
    <location>
        <begin position="25"/>
        <end position="502"/>
    </location>
</feature>